<dbReference type="Gene3D" id="3.40.930.10">
    <property type="entry name" value="Mannitol-specific EII, Chain A"/>
    <property type="match status" value="1"/>
</dbReference>
<feature type="domain" description="PTS EIIA type-2" evidence="11">
    <location>
        <begin position="4"/>
        <end position="150"/>
    </location>
</feature>
<comment type="function">
    <text evidence="8">The phosphoenolpyruvate-dependent sugar phosphotransferase system (sugar PTS), a major carbohydrate active transport system, catalyzes the phosphorylation of incoming sugar substrates concomitantly with their translocation across the cell membrane. The enzyme II UlaABC PTS system is involved in ascorbate transport.</text>
</comment>
<dbReference type="GO" id="GO:0005737">
    <property type="term" value="C:cytoplasm"/>
    <property type="evidence" value="ECO:0007669"/>
    <property type="project" value="UniProtKB-SubCell"/>
</dbReference>
<evidence type="ECO:0000256" key="8">
    <source>
        <dbReference type="ARBA" id="ARBA00037387"/>
    </source>
</evidence>
<dbReference type="InterPro" id="IPR002178">
    <property type="entry name" value="PTS_EIIA_type-2_dom"/>
</dbReference>
<evidence type="ECO:0000259" key="11">
    <source>
        <dbReference type="PROSITE" id="PS51094"/>
    </source>
</evidence>
<dbReference type="Proteomes" id="UP000288669">
    <property type="component" value="Unassembled WGS sequence"/>
</dbReference>
<keyword evidence="4" id="KW-0597">Phosphoprotein</keyword>
<evidence type="ECO:0000256" key="2">
    <source>
        <dbReference type="ARBA" id="ARBA00022448"/>
    </source>
</evidence>
<sequence>MLNYFYEKDYLRFSTEQPKNWQEAIQISCQNLLEKSVITQVYVDEMIQCIEKYGPYIVLMPGVAMPHSSEQSLGVLGTAISLTIFKEAVPFEKGNPDKSAKLFFTLAAKNPEKHTENIAKLAELLMQEGLVDRLLNCKTMEDYLEVTEMFAI</sequence>
<dbReference type="SUPFAM" id="SSF55804">
    <property type="entry name" value="Phoshotransferase/anion transport protein"/>
    <property type="match status" value="1"/>
</dbReference>
<dbReference type="PROSITE" id="PS51094">
    <property type="entry name" value="PTS_EIIA_TYPE_2"/>
    <property type="match status" value="1"/>
</dbReference>
<keyword evidence="2" id="KW-0813">Transport</keyword>
<evidence type="ECO:0000313" key="12">
    <source>
        <dbReference type="EMBL" id="RSU08505.1"/>
    </source>
</evidence>
<comment type="caution">
    <text evidence="12">The sequence shown here is derived from an EMBL/GenBank/DDBJ whole genome shotgun (WGS) entry which is preliminary data.</text>
</comment>
<evidence type="ECO:0000256" key="4">
    <source>
        <dbReference type="ARBA" id="ARBA00022553"/>
    </source>
</evidence>
<evidence type="ECO:0000256" key="7">
    <source>
        <dbReference type="ARBA" id="ARBA00022777"/>
    </source>
</evidence>
<evidence type="ECO:0000256" key="3">
    <source>
        <dbReference type="ARBA" id="ARBA00022490"/>
    </source>
</evidence>
<dbReference type="PANTHER" id="PTHR36203">
    <property type="entry name" value="ASCORBATE-SPECIFIC PTS SYSTEM EIIA COMPONENT"/>
    <property type="match status" value="1"/>
</dbReference>
<reference evidence="12 13" key="1">
    <citation type="submission" date="2017-05" db="EMBL/GenBank/DDBJ databases">
        <title>Vagococcus spp. assemblies.</title>
        <authorList>
            <person name="Gulvik C.A."/>
        </authorList>
    </citation>
    <scope>NUCLEOTIDE SEQUENCE [LARGE SCALE GENOMIC DNA]</scope>
    <source>
        <strain evidence="12 13">DSM 24756</strain>
    </source>
</reference>
<keyword evidence="7" id="KW-0418">Kinase</keyword>
<dbReference type="EMBL" id="NGJZ01000001">
    <property type="protein sequence ID" value="RSU08505.1"/>
    <property type="molecule type" value="Genomic_DNA"/>
</dbReference>
<dbReference type="PANTHER" id="PTHR36203:SF1">
    <property type="entry name" value="ASCORBATE-SPECIFIC PTS SYSTEM EIIA COMPONENT"/>
    <property type="match status" value="1"/>
</dbReference>
<keyword evidence="5" id="KW-0808">Transferase</keyword>
<evidence type="ECO:0000256" key="10">
    <source>
        <dbReference type="ARBA" id="ARBA00042072"/>
    </source>
</evidence>
<dbReference type="OrthoDB" id="369398at2"/>
<evidence type="ECO:0000256" key="6">
    <source>
        <dbReference type="ARBA" id="ARBA00022683"/>
    </source>
</evidence>
<accession>A0A430AK92</accession>
<name>A0A430AK92_9ENTE</name>
<protein>
    <recommendedName>
        <fullName evidence="9">Ascorbate-specific PTS system EIIA component</fullName>
    </recommendedName>
    <alternativeName>
        <fullName evidence="10">Ascorbate-specific phosphotransferase enzyme IIA component</fullName>
    </alternativeName>
</protein>
<dbReference type="InterPro" id="IPR016152">
    <property type="entry name" value="PTrfase/Anion_transptr"/>
</dbReference>
<evidence type="ECO:0000313" key="13">
    <source>
        <dbReference type="Proteomes" id="UP000288669"/>
    </source>
</evidence>
<dbReference type="InterPro" id="IPR051351">
    <property type="entry name" value="Ascorbate-PTS_EIIA_comp"/>
</dbReference>
<keyword evidence="3" id="KW-0963">Cytoplasm</keyword>
<dbReference type="AlphaFoldDB" id="A0A430AK92"/>
<organism evidence="12 13">
    <name type="scientific">Vagococcus entomophilus</name>
    <dbReference type="NCBI Taxonomy" id="1160095"/>
    <lineage>
        <taxon>Bacteria</taxon>
        <taxon>Bacillati</taxon>
        <taxon>Bacillota</taxon>
        <taxon>Bacilli</taxon>
        <taxon>Lactobacillales</taxon>
        <taxon>Enterococcaceae</taxon>
        <taxon>Vagococcus</taxon>
    </lineage>
</organism>
<evidence type="ECO:0000256" key="5">
    <source>
        <dbReference type="ARBA" id="ARBA00022679"/>
    </source>
</evidence>
<keyword evidence="6" id="KW-0598">Phosphotransferase system</keyword>
<keyword evidence="13" id="KW-1185">Reference proteome</keyword>
<dbReference type="Pfam" id="PF00359">
    <property type="entry name" value="PTS_EIIA_2"/>
    <property type="match status" value="1"/>
</dbReference>
<evidence type="ECO:0000256" key="9">
    <source>
        <dbReference type="ARBA" id="ARBA00041175"/>
    </source>
</evidence>
<dbReference type="CDD" id="cd00211">
    <property type="entry name" value="PTS_IIA_fru"/>
    <property type="match status" value="1"/>
</dbReference>
<dbReference type="GO" id="GO:0016301">
    <property type="term" value="F:kinase activity"/>
    <property type="evidence" value="ECO:0007669"/>
    <property type="project" value="UniProtKB-KW"/>
</dbReference>
<proteinExistence type="predicted"/>
<evidence type="ECO:0000256" key="1">
    <source>
        <dbReference type="ARBA" id="ARBA00004496"/>
    </source>
</evidence>
<dbReference type="RefSeq" id="WP_126823161.1">
    <property type="nucleotide sequence ID" value="NZ_JBHLWU010000001.1"/>
</dbReference>
<gene>
    <name evidence="12" type="ORF">CBF30_04515</name>
</gene>
<comment type="subcellular location">
    <subcellularLocation>
        <location evidence="1">Cytoplasm</location>
    </subcellularLocation>
</comment>
<dbReference type="GO" id="GO:0009401">
    <property type="term" value="P:phosphoenolpyruvate-dependent sugar phosphotransferase system"/>
    <property type="evidence" value="ECO:0007669"/>
    <property type="project" value="UniProtKB-KW"/>
</dbReference>